<dbReference type="Gene3D" id="2.160.20.10">
    <property type="entry name" value="Single-stranded right-handed beta-helix, Pectin lyase-like"/>
    <property type="match status" value="1"/>
</dbReference>
<keyword evidence="1" id="KW-0732">Signal</keyword>
<dbReference type="InterPro" id="IPR012334">
    <property type="entry name" value="Pectin_lyas_fold"/>
</dbReference>
<dbReference type="Pfam" id="PF12708">
    <property type="entry name" value="Pect-lyase_RHGA_epim"/>
    <property type="match status" value="1"/>
</dbReference>
<dbReference type="SUPFAM" id="SSF51126">
    <property type="entry name" value="Pectin lyase-like"/>
    <property type="match status" value="1"/>
</dbReference>
<protein>
    <recommendedName>
        <fullName evidence="2">Rhamnogalacturonase A/B/Epimerase-like pectate lyase domain-containing protein</fullName>
    </recommendedName>
</protein>
<dbReference type="PROSITE" id="PS51318">
    <property type="entry name" value="TAT"/>
    <property type="match status" value="1"/>
</dbReference>
<dbReference type="InterPro" id="IPR011050">
    <property type="entry name" value="Pectin_lyase_fold/virulence"/>
</dbReference>
<gene>
    <name evidence="3" type="ORF">KGQ19_24260</name>
</gene>
<dbReference type="InterPro" id="IPR024535">
    <property type="entry name" value="RHGA/B-epi-like_pectate_lyase"/>
</dbReference>
<keyword evidence="4" id="KW-1185">Reference proteome</keyword>
<dbReference type="Proteomes" id="UP000730482">
    <property type="component" value="Unassembled WGS sequence"/>
</dbReference>
<evidence type="ECO:0000259" key="2">
    <source>
        <dbReference type="Pfam" id="PF12708"/>
    </source>
</evidence>
<feature type="domain" description="Rhamnogalacturonase A/B/Epimerase-like pectate lyase" evidence="2">
    <location>
        <begin position="43"/>
        <end position="234"/>
    </location>
</feature>
<feature type="chain" id="PRO_5046464909" description="Rhamnogalacturonase A/B/Epimerase-like pectate lyase domain-containing protein" evidence="1">
    <location>
        <begin position="26"/>
        <end position="398"/>
    </location>
</feature>
<evidence type="ECO:0000256" key="1">
    <source>
        <dbReference type="SAM" id="SignalP"/>
    </source>
</evidence>
<proteinExistence type="predicted"/>
<accession>A0ABS5KV98</accession>
<evidence type="ECO:0000313" key="4">
    <source>
        <dbReference type="Proteomes" id="UP000730482"/>
    </source>
</evidence>
<dbReference type="RefSeq" id="WP_212011925.1">
    <property type="nucleotide sequence ID" value="NZ_JAAFYZ010000088.1"/>
</dbReference>
<evidence type="ECO:0000313" key="3">
    <source>
        <dbReference type="EMBL" id="MBS2549982.1"/>
    </source>
</evidence>
<name>A0ABS5KV98_9ACTN</name>
<organism evidence="3 4">
    <name type="scientific">Catenulispora pinistramenti</name>
    <dbReference type="NCBI Taxonomy" id="2705254"/>
    <lineage>
        <taxon>Bacteria</taxon>
        <taxon>Bacillati</taxon>
        <taxon>Actinomycetota</taxon>
        <taxon>Actinomycetes</taxon>
        <taxon>Catenulisporales</taxon>
        <taxon>Catenulisporaceae</taxon>
        <taxon>Catenulispora</taxon>
    </lineage>
</organism>
<reference evidence="3 4" key="1">
    <citation type="submission" date="2020-02" db="EMBL/GenBank/DDBJ databases">
        <title>Acidophilic actinobacteria isolated from forest soil.</title>
        <authorList>
            <person name="Golinska P."/>
        </authorList>
    </citation>
    <scope>NUCLEOTIDE SEQUENCE [LARGE SCALE GENOMIC DNA]</scope>
    <source>
        <strain evidence="3 4">NL8</strain>
    </source>
</reference>
<sequence>MPEHLPSRRGLLWTAGVGAAGAALATTPVAASPAAPATTGSAVRNVRDFGAVGDGSADDTNAFAAAVAAAAGGPVLLYVPAGDYVVTAFPELADGAQVYGDGADASTIEYPGDGTLIWLQNKQRVRFSRMGIYLTSGANATAVRISQCFRCSFEQVLIRGNHSSDTYPAFVNQQGAVLDQNTGGTAFIDCDINNLGYGIVTSCIQNYVTACKLATNRVGVLGTGSDYNAGLAIANTEFVSDNNPNTTSRHIDIDGPANDWWLTGVWFEGADVAIAVGRSGIGGPSQFGMVNCKIAARTLCLDLQSCRQPHLTDVIFDADTSTAPTELRIDATNCPEGTAIGLISGIRDDIDPQTYPPAWQVLGRRGLYSNTITLRDGAGGLWRLSVATDGTLSAQRAT</sequence>
<dbReference type="InterPro" id="IPR006311">
    <property type="entry name" value="TAT_signal"/>
</dbReference>
<dbReference type="EMBL" id="JAAFYZ010000088">
    <property type="protein sequence ID" value="MBS2549982.1"/>
    <property type="molecule type" value="Genomic_DNA"/>
</dbReference>
<feature type="signal peptide" evidence="1">
    <location>
        <begin position="1"/>
        <end position="25"/>
    </location>
</feature>
<comment type="caution">
    <text evidence="3">The sequence shown here is derived from an EMBL/GenBank/DDBJ whole genome shotgun (WGS) entry which is preliminary data.</text>
</comment>